<proteinExistence type="predicted"/>
<dbReference type="GeneID" id="117652220"/>
<organism evidence="2">
    <name type="scientific">Thrips palmi</name>
    <name type="common">Melon thrips</name>
    <dbReference type="NCBI Taxonomy" id="161013"/>
    <lineage>
        <taxon>Eukaryota</taxon>
        <taxon>Metazoa</taxon>
        <taxon>Ecdysozoa</taxon>
        <taxon>Arthropoda</taxon>
        <taxon>Hexapoda</taxon>
        <taxon>Insecta</taxon>
        <taxon>Pterygota</taxon>
        <taxon>Neoptera</taxon>
        <taxon>Paraneoptera</taxon>
        <taxon>Thysanoptera</taxon>
        <taxon>Terebrantia</taxon>
        <taxon>Thripoidea</taxon>
        <taxon>Thripidae</taxon>
        <taxon>Thrips</taxon>
    </lineage>
</organism>
<evidence type="ECO:0000313" key="1">
    <source>
        <dbReference type="Proteomes" id="UP000515158"/>
    </source>
</evidence>
<dbReference type="KEGG" id="tpal:117652220"/>
<evidence type="ECO:0000313" key="2">
    <source>
        <dbReference type="RefSeq" id="XP_034252851.1"/>
    </source>
</evidence>
<name>A0A6P9A9I6_THRPL</name>
<dbReference type="Proteomes" id="UP000515158">
    <property type="component" value="Unplaced"/>
</dbReference>
<dbReference type="InParanoid" id="A0A6P9A9I6"/>
<keyword evidence="1" id="KW-1185">Reference proteome</keyword>
<dbReference type="RefSeq" id="XP_034252851.1">
    <property type="nucleotide sequence ID" value="XM_034396960.1"/>
</dbReference>
<gene>
    <name evidence="2" type="primary">LOC117652220</name>
</gene>
<sequence>MERPKEKDCIGPTAEEVAKCSRIEVVPEPPVRHFRRCVRPNQVAGDAVDRRFVDTKWILNSDGPAAEDHFLTTHQHFFAKPGTCPQPLSRRARLLWHYLLHRHGLKVSQEALAPPEVEPYVTEYTGQYARDDFTPALEADLRRADQPVSEVDARHPLYEDPAVSYWYQKQMLPPRGACWDGVTAREAHDVAQPFRRNALFTTPVDVALHEPPLTGIYWFKKSS</sequence>
<accession>A0A6P9A9I6</accession>
<dbReference type="AlphaFoldDB" id="A0A6P9A9I6"/>
<reference evidence="2" key="1">
    <citation type="submission" date="2025-08" db="UniProtKB">
        <authorList>
            <consortium name="RefSeq"/>
        </authorList>
    </citation>
    <scope>IDENTIFICATION</scope>
    <source>
        <tissue evidence="2">Total insect</tissue>
    </source>
</reference>
<dbReference type="OrthoDB" id="2120499at2759"/>
<protein>
    <submittedName>
        <fullName evidence="2">Uncharacterized protein LOC117652220</fullName>
    </submittedName>
</protein>